<keyword evidence="4" id="KW-0677">Repeat</keyword>
<dbReference type="AlphaFoldDB" id="A0A814A4Q0"/>
<dbReference type="InterPro" id="IPR051428">
    <property type="entry name" value="Sphingo_Act-Surfact_Prot"/>
</dbReference>
<evidence type="ECO:0000313" key="10">
    <source>
        <dbReference type="Proteomes" id="UP000663879"/>
    </source>
</evidence>
<keyword evidence="2" id="KW-0964">Secreted</keyword>
<feature type="signal peptide" evidence="7">
    <location>
        <begin position="1"/>
        <end position="18"/>
    </location>
</feature>
<keyword evidence="5" id="KW-1015">Disulfide bond</keyword>
<evidence type="ECO:0000256" key="7">
    <source>
        <dbReference type="SAM" id="SignalP"/>
    </source>
</evidence>
<gene>
    <name evidence="9" type="ORF">OXX778_LOCUS11742</name>
</gene>
<dbReference type="InterPro" id="IPR007856">
    <property type="entry name" value="SapB_1"/>
</dbReference>
<feature type="domain" description="Saposin B-type" evidence="8">
    <location>
        <begin position="25"/>
        <end position="106"/>
    </location>
</feature>
<dbReference type="InterPro" id="IPR011001">
    <property type="entry name" value="Saposin-like"/>
</dbReference>
<keyword evidence="6" id="KW-0325">Glycoprotein</keyword>
<evidence type="ECO:0000256" key="4">
    <source>
        <dbReference type="ARBA" id="ARBA00022737"/>
    </source>
</evidence>
<evidence type="ECO:0000259" key="8">
    <source>
        <dbReference type="PROSITE" id="PS50015"/>
    </source>
</evidence>
<reference evidence="9" key="1">
    <citation type="submission" date="2021-02" db="EMBL/GenBank/DDBJ databases">
        <authorList>
            <person name="Nowell W R."/>
        </authorList>
    </citation>
    <scope>NUCLEOTIDE SEQUENCE</scope>
    <source>
        <strain evidence="9">Ploen Becks lab</strain>
    </source>
</reference>
<evidence type="ECO:0000256" key="3">
    <source>
        <dbReference type="ARBA" id="ARBA00022729"/>
    </source>
</evidence>
<dbReference type="Proteomes" id="UP000663879">
    <property type="component" value="Unassembled WGS sequence"/>
</dbReference>
<feature type="domain" description="Saposin B-type" evidence="8">
    <location>
        <begin position="120"/>
        <end position="197"/>
    </location>
</feature>
<comment type="subcellular location">
    <subcellularLocation>
        <location evidence="1">Secreted</location>
    </subcellularLocation>
</comment>
<dbReference type="EMBL" id="CAJNOC010002032">
    <property type="protein sequence ID" value="CAF0907904.1"/>
    <property type="molecule type" value="Genomic_DNA"/>
</dbReference>
<name>A0A814A4Q0_9BILA</name>
<protein>
    <recommendedName>
        <fullName evidence="8">Saposin B-type domain-containing protein</fullName>
    </recommendedName>
</protein>
<dbReference type="Gene3D" id="1.10.225.10">
    <property type="entry name" value="Saposin-like"/>
    <property type="match status" value="2"/>
</dbReference>
<feature type="chain" id="PRO_5032431532" description="Saposin B-type domain-containing protein" evidence="7">
    <location>
        <begin position="19"/>
        <end position="197"/>
    </location>
</feature>
<dbReference type="PANTHER" id="PTHR11480">
    <property type="entry name" value="SAPOSIN-RELATED"/>
    <property type="match status" value="1"/>
</dbReference>
<dbReference type="PRINTS" id="PR01797">
    <property type="entry name" value="SAPOSIN"/>
</dbReference>
<dbReference type="InterPro" id="IPR008139">
    <property type="entry name" value="SaposinB_dom"/>
</dbReference>
<evidence type="ECO:0000313" key="9">
    <source>
        <dbReference type="EMBL" id="CAF0907904.1"/>
    </source>
</evidence>
<dbReference type="OrthoDB" id="69496at2759"/>
<dbReference type="SUPFAM" id="SSF47862">
    <property type="entry name" value="Saposin"/>
    <property type="match status" value="2"/>
</dbReference>
<dbReference type="PROSITE" id="PS50015">
    <property type="entry name" value="SAP_B"/>
    <property type="match status" value="2"/>
</dbReference>
<comment type="caution">
    <text evidence="9">The sequence shown here is derived from an EMBL/GenBank/DDBJ whole genome shotgun (WGS) entry which is preliminary data.</text>
</comment>
<dbReference type="InterPro" id="IPR008373">
    <property type="entry name" value="Saposin"/>
</dbReference>
<dbReference type="SMART" id="SM00741">
    <property type="entry name" value="SapB"/>
    <property type="match status" value="2"/>
</dbReference>
<evidence type="ECO:0000256" key="5">
    <source>
        <dbReference type="ARBA" id="ARBA00023157"/>
    </source>
</evidence>
<dbReference type="Pfam" id="PF05184">
    <property type="entry name" value="SapB_1"/>
    <property type="match status" value="2"/>
</dbReference>
<accession>A0A814A4Q0</accession>
<organism evidence="9 10">
    <name type="scientific">Brachionus calyciflorus</name>
    <dbReference type="NCBI Taxonomy" id="104777"/>
    <lineage>
        <taxon>Eukaryota</taxon>
        <taxon>Metazoa</taxon>
        <taxon>Spiralia</taxon>
        <taxon>Gnathifera</taxon>
        <taxon>Rotifera</taxon>
        <taxon>Eurotatoria</taxon>
        <taxon>Monogononta</taxon>
        <taxon>Pseudotrocha</taxon>
        <taxon>Ploima</taxon>
        <taxon>Brachionidae</taxon>
        <taxon>Brachionus</taxon>
    </lineage>
</organism>
<proteinExistence type="predicted"/>
<sequence>MYKTLVALFIFGFALSSASQFEQKSIIQCEFCLLLVRAAEGLVQQDKTEAQIIEFVEDQLCSKLGALSGICNQYIEAYGKMVIEELVKKAKPEDICKKIGLCNMARSTLPIIELNKILGNDLYCNVCQYAVQFLDNELKNDRTETAIVDALGKVCKVAPVSLRDQCDALVNSYGIYLVQLLIELADPLKVCQAVKLC</sequence>
<dbReference type="GO" id="GO:0005764">
    <property type="term" value="C:lysosome"/>
    <property type="evidence" value="ECO:0007669"/>
    <property type="project" value="InterPro"/>
</dbReference>
<evidence type="ECO:0000256" key="2">
    <source>
        <dbReference type="ARBA" id="ARBA00022525"/>
    </source>
</evidence>
<keyword evidence="10" id="KW-1185">Reference proteome</keyword>
<dbReference type="GO" id="GO:0016020">
    <property type="term" value="C:membrane"/>
    <property type="evidence" value="ECO:0007669"/>
    <property type="project" value="GOC"/>
</dbReference>
<dbReference type="InterPro" id="IPR008138">
    <property type="entry name" value="SapB_2"/>
</dbReference>
<dbReference type="FunFam" id="1.10.225.10:FF:000002">
    <property type="entry name" value="prosaposin isoform X2"/>
    <property type="match status" value="1"/>
</dbReference>
<dbReference type="PANTHER" id="PTHR11480:SF3">
    <property type="entry name" value="BCDNA.GH08312"/>
    <property type="match status" value="1"/>
</dbReference>
<dbReference type="GO" id="GO:0006665">
    <property type="term" value="P:sphingolipid metabolic process"/>
    <property type="evidence" value="ECO:0007669"/>
    <property type="project" value="InterPro"/>
</dbReference>
<dbReference type="GO" id="GO:0005576">
    <property type="term" value="C:extracellular region"/>
    <property type="evidence" value="ECO:0007669"/>
    <property type="project" value="UniProtKB-SubCell"/>
</dbReference>
<keyword evidence="3 7" id="KW-0732">Signal</keyword>
<evidence type="ECO:0000256" key="6">
    <source>
        <dbReference type="ARBA" id="ARBA00023180"/>
    </source>
</evidence>
<dbReference type="Pfam" id="PF03489">
    <property type="entry name" value="SapB_2"/>
    <property type="match status" value="2"/>
</dbReference>
<evidence type="ECO:0000256" key="1">
    <source>
        <dbReference type="ARBA" id="ARBA00004613"/>
    </source>
</evidence>